<proteinExistence type="predicted"/>
<organism evidence="1 2">
    <name type="scientific">Microscilla marina ATCC 23134</name>
    <dbReference type="NCBI Taxonomy" id="313606"/>
    <lineage>
        <taxon>Bacteria</taxon>
        <taxon>Pseudomonadati</taxon>
        <taxon>Bacteroidota</taxon>
        <taxon>Cytophagia</taxon>
        <taxon>Cytophagales</taxon>
        <taxon>Microscillaceae</taxon>
        <taxon>Microscilla</taxon>
    </lineage>
</organism>
<sequence length="83" mass="9441">MFHNHIIKIHRLIFGFVGDINLQHPIGGHPNHFIVLNSCLLMDTKVFKISPVSFLFSFSESPPMTRILMRAFFSTSVCNAVPK</sequence>
<protein>
    <submittedName>
        <fullName evidence="1">Uncharacterized protein</fullName>
    </submittedName>
</protein>
<accession>A2A0E1</accession>
<keyword evidence="2" id="KW-1185">Reference proteome</keyword>
<evidence type="ECO:0000313" key="1">
    <source>
        <dbReference type="EMBL" id="EAY23897.1"/>
    </source>
</evidence>
<dbReference type="EMBL" id="AAWS01000099">
    <property type="protein sequence ID" value="EAY23897.1"/>
    <property type="molecule type" value="Genomic_DNA"/>
</dbReference>
<reference evidence="1 2" key="1">
    <citation type="submission" date="2007-01" db="EMBL/GenBank/DDBJ databases">
        <authorList>
            <person name="Haygood M."/>
            <person name="Podell S."/>
            <person name="Anderson C."/>
            <person name="Hopkinson B."/>
            <person name="Roe K."/>
            <person name="Barbeau K."/>
            <person name="Gaasterland T."/>
            <person name="Ferriera S."/>
            <person name="Johnson J."/>
            <person name="Kravitz S."/>
            <person name="Beeson K."/>
            <person name="Sutton G."/>
            <person name="Rogers Y.-H."/>
            <person name="Friedman R."/>
            <person name="Frazier M."/>
            <person name="Venter J.C."/>
        </authorList>
    </citation>
    <scope>NUCLEOTIDE SEQUENCE [LARGE SCALE GENOMIC DNA]</scope>
    <source>
        <strain evidence="1 2">ATCC 23134</strain>
    </source>
</reference>
<name>A2A0E1_MICM2</name>
<comment type="caution">
    <text evidence="1">The sequence shown here is derived from an EMBL/GenBank/DDBJ whole genome shotgun (WGS) entry which is preliminary data.</text>
</comment>
<dbReference type="AlphaFoldDB" id="A2A0E1"/>
<evidence type="ECO:0000313" key="2">
    <source>
        <dbReference type="Proteomes" id="UP000004095"/>
    </source>
</evidence>
<dbReference type="Proteomes" id="UP000004095">
    <property type="component" value="Unassembled WGS sequence"/>
</dbReference>
<gene>
    <name evidence="1" type="ORF">M23134_01273</name>
</gene>